<accession>A0A1X1Y2G2</accession>
<name>A0A1X1Y2G2_9MYCO</name>
<keyword evidence="2" id="KW-1185">Reference proteome</keyword>
<dbReference type="AlphaFoldDB" id="A0A1X1Y2G2"/>
<dbReference type="KEGG" id="mlj:MLAC_04690"/>
<dbReference type="STRING" id="169765.AWC15_02125"/>
<protein>
    <submittedName>
        <fullName evidence="1">Uncharacterized protein</fullName>
    </submittedName>
</protein>
<evidence type="ECO:0000313" key="1">
    <source>
        <dbReference type="EMBL" id="BBX95175.1"/>
    </source>
</evidence>
<gene>
    <name evidence="1" type="ORF">MLAC_04690</name>
</gene>
<sequence>MSPRVPRLRWDDPFRALETLASLWSSTGLPSVSAGAAYAVGAPYRTLFTTLQQLLVGKEVTVRVGNQDVVLTVTELDSALEPQGLAVGQLGEVRVAARDIKWDRQRLQHAVAVLRNVHIRPGMPPLVVAAPVRLSSVLPATIFDDVLRQAVPRLRAELCDDGTARLHWARQPGWGSLQVDVDVAGTASEPTLWLRPRALMTGQRRWVLPARIPAYRVRLPDLPHGLVVTDVSLAPESLTLSALLPEWRTELPLKYLEDLITRLSQGALSFTWPSLLRGSD</sequence>
<dbReference type="Proteomes" id="UP000466396">
    <property type="component" value="Chromosome"/>
</dbReference>
<dbReference type="RefSeq" id="WP_085161182.1">
    <property type="nucleotide sequence ID" value="NZ_AP022581.1"/>
</dbReference>
<organism evidence="1 2">
    <name type="scientific">Mycobacterium lacus</name>
    <dbReference type="NCBI Taxonomy" id="169765"/>
    <lineage>
        <taxon>Bacteria</taxon>
        <taxon>Bacillati</taxon>
        <taxon>Actinomycetota</taxon>
        <taxon>Actinomycetes</taxon>
        <taxon>Mycobacteriales</taxon>
        <taxon>Mycobacteriaceae</taxon>
        <taxon>Mycobacterium</taxon>
    </lineage>
</organism>
<proteinExistence type="predicted"/>
<reference evidence="1 2" key="1">
    <citation type="journal article" date="2019" name="Emerg. Microbes Infect.">
        <title>Comprehensive subspecies identification of 175 nontuberculous mycobacteria species based on 7547 genomic profiles.</title>
        <authorList>
            <person name="Matsumoto Y."/>
            <person name="Kinjo T."/>
            <person name="Motooka D."/>
            <person name="Nabeya D."/>
            <person name="Jung N."/>
            <person name="Uechi K."/>
            <person name="Horii T."/>
            <person name="Iida T."/>
            <person name="Fujita J."/>
            <person name="Nakamura S."/>
        </authorList>
    </citation>
    <scope>NUCLEOTIDE SEQUENCE [LARGE SCALE GENOMIC DNA]</scope>
    <source>
        <strain evidence="1 2">JCM 15657</strain>
    </source>
</reference>
<evidence type="ECO:0000313" key="2">
    <source>
        <dbReference type="Proteomes" id="UP000466396"/>
    </source>
</evidence>
<dbReference type="OrthoDB" id="3579012at2"/>
<dbReference type="EMBL" id="AP022581">
    <property type="protein sequence ID" value="BBX95175.1"/>
    <property type="molecule type" value="Genomic_DNA"/>
</dbReference>